<evidence type="ECO:0000313" key="17">
    <source>
        <dbReference type="Proteomes" id="UP000053201"/>
    </source>
</evidence>
<dbReference type="SUPFAM" id="SSF52540">
    <property type="entry name" value="P-loop containing nucleoside triphosphate hydrolases"/>
    <property type="match status" value="1"/>
</dbReference>
<reference evidence="16 17" key="1">
    <citation type="submission" date="2009-08" db="EMBL/GenBank/DDBJ databases">
        <title>The Genome Sequence of Spizellomyces punctatus strain DAOM BR117.</title>
        <authorList>
            <consortium name="The Broad Institute Genome Sequencing Platform"/>
            <person name="Russ C."/>
            <person name="Cuomo C."/>
            <person name="Shea T."/>
            <person name="Young S.K."/>
            <person name="Zeng Q."/>
            <person name="Koehrsen M."/>
            <person name="Haas B."/>
            <person name="Borodovsky M."/>
            <person name="Guigo R."/>
            <person name="Alvarado L."/>
            <person name="Berlin A."/>
            <person name="Bochicchio J."/>
            <person name="Borenstein D."/>
            <person name="Chapman S."/>
            <person name="Chen Z."/>
            <person name="Engels R."/>
            <person name="Freedman E."/>
            <person name="Gellesch M."/>
            <person name="Goldberg J."/>
            <person name="Griggs A."/>
            <person name="Gujja S."/>
            <person name="Heiman D."/>
            <person name="Hepburn T."/>
            <person name="Howarth C."/>
            <person name="Jen D."/>
            <person name="Larson L."/>
            <person name="Lewis B."/>
            <person name="Mehta T."/>
            <person name="Park D."/>
            <person name="Pearson M."/>
            <person name="Roberts A."/>
            <person name="Saif S."/>
            <person name="Shenoy N."/>
            <person name="Sisk P."/>
            <person name="Stolte C."/>
            <person name="Sykes S."/>
            <person name="Thomson T."/>
            <person name="Walk T."/>
            <person name="White J."/>
            <person name="Yandava C."/>
            <person name="Burger G."/>
            <person name="Gray M.W."/>
            <person name="Holland P.W.H."/>
            <person name="King N."/>
            <person name="Lang F.B.F."/>
            <person name="Roger A.J."/>
            <person name="Ruiz-Trillo I."/>
            <person name="Lander E."/>
            <person name="Nusbaum C."/>
        </authorList>
    </citation>
    <scope>NUCLEOTIDE SEQUENCE [LARGE SCALE GENOMIC DNA]</scope>
    <source>
        <strain evidence="16 17">DAOM BR117</strain>
    </source>
</reference>
<feature type="domain" description="Dynein heavy chain linker" evidence="8">
    <location>
        <begin position="1106"/>
        <end position="1463"/>
    </location>
</feature>
<dbReference type="InterPro" id="IPR027417">
    <property type="entry name" value="P-loop_NTPase"/>
</dbReference>
<dbReference type="PANTHER" id="PTHR45703:SF36">
    <property type="entry name" value="DYNEIN HEAVY CHAIN, CYTOPLASMIC"/>
    <property type="match status" value="1"/>
</dbReference>
<organism evidence="16 17">
    <name type="scientific">Spizellomyces punctatus (strain DAOM BR117)</name>
    <dbReference type="NCBI Taxonomy" id="645134"/>
    <lineage>
        <taxon>Eukaryota</taxon>
        <taxon>Fungi</taxon>
        <taxon>Fungi incertae sedis</taxon>
        <taxon>Chytridiomycota</taxon>
        <taxon>Chytridiomycota incertae sedis</taxon>
        <taxon>Chytridiomycetes</taxon>
        <taxon>Spizellomycetales</taxon>
        <taxon>Spizellomycetaceae</taxon>
        <taxon>Spizellomyces</taxon>
    </lineage>
</organism>
<dbReference type="InterPro" id="IPR035706">
    <property type="entry name" value="AAA_9"/>
</dbReference>
<feature type="domain" description="Dynein heavy chain AAA 5 extension" evidence="12">
    <location>
        <begin position="2222"/>
        <end position="2351"/>
    </location>
</feature>
<dbReference type="Gene3D" id="1.20.58.1120">
    <property type="match status" value="1"/>
</dbReference>
<dbReference type="Gene3D" id="3.10.490.20">
    <property type="match status" value="1"/>
</dbReference>
<dbReference type="Gene3D" id="1.10.8.720">
    <property type="entry name" value="Region D6 of dynein motor"/>
    <property type="match status" value="1"/>
</dbReference>
<feature type="compositionally biased region" description="Pro residues" evidence="6">
    <location>
        <begin position="93"/>
        <end position="104"/>
    </location>
</feature>
<dbReference type="GO" id="GO:0045505">
    <property type="term" value="F:dynein intermediate chain binding"/>
    <property type="evidence" value="ECO:0007669"/>
    <property type="project" value="InterPro"/>
</dbReference>
<evidence type="ECO:0000259" key="12">
    <source>
        <dbReference type="Pfam" id="PF17852"/>
    </source>
</evidence>
<dbReference type="Pfam" id="PF12775">
    <property type="entry name" value="AAA_7"/>
    <property type="match status" value="1"/>
</dbReference>
<dbReference type="Gene3D" id="1.20.920.20">
    <property type="match status" value="1"/>
</dbReference>
<dbReference type="Pfam" id="PF03028">
    <property type="entry name" value="Dynein_heavy"/>
    <property type="match status" value="1"/>
</dbReference>
<dbReference type="GO" id="GO:0007018">
    <property type="term" value="P:microtubule-based movement"/>
    <property type="evidence" value="ECO:0007669"/>
    <property type="project" value="InterPro"/>
</dbReference>
<keyword evidence="17" id="KW-1185">Reference proteome</keyword>
<evidence type="ECO:0000259" key="9">
    <source>
        <dbReference type="Pfam" id="PF12774"/>
    </source>
</evidence>
<feature type="domain" description="Dynein heavy chain 3 AAA+ lid" evidence="13">
    <location>
        <begin position="2574"/>
        <end position="2662"/>
    </location>
</feature>
<dbReference type="RefSeq" id="XP_016606356.1">
    <property type="nucleotide sequence ID" value="XM_016754911.1"/>
</dbReference>
<evidence type="ECO:0000259" key="8">
    <source>
        <dbReference type="Pfam" id="PF08393"/>
    </source>
</evidence>
<proteinExistence type="predicted"/>
<dbReference type="GO" id="GO:0005930">
    <property type="term" value="C:axoneme"/>
    <property type="evidence" value="ECO:0007669"/>
    <property type="project" value="UniProtKB-SubCell"/>
</dbReference>
<dbReference type="Pfam" id="PF17852">
    <property type="entry name" value="Dynein_AAA_lid"/>
    <property type="match status" value="1"/>
</dbReference>
<accession>A0A0L0HBJ6</accession>
<evidence type="ECO:0000259" key="7">
    <source>
        <dbReference type="Pfam" id="PF03028"/>
    </source>
</evidence>
<feature type="domain" description="Dynein heavy chain AAA lid" evidence="14">
    <location>
        <begin position="3950"/>
        <end position="4038"/>
    </location>
</feature>
<protein>
    <recommendedName>
        <fullName evidence="18">Dynein heavy chain, cytosolic</fullName>
    </recommendedName>
</protein>
<dbReference type="Proteomes" id="UP000053201">
    <property type="component" value="Unassembled WGS sequence"/>
</dbReference>
<gene>
    <name evidence="16" type="ORF">SPPG_06709</name>
</gene>
<evidence type="ECO:0000256" key="6">
    <source>
        <dbReference type="SAM" id="MobiDB-lite"/>
    </source>
</evidence>
<feature type="coiled-coil region" evidence="5">
    <location>
        <begin position="3018"/>
        <end position="3052"/>
    </location>
</feature>
<dbReference type="Pfam" id="PF12781">
    <property type="entry name" value="AAA_9"/>
    <property type="match status" value="1"/>
</dbReference>
<dbReference type="STRING" id="645134.A0A0L0HBJ6"/>
<dbReference type="Pfam" id="PF12777">
    <property type="entry name" value="MT"/>
    <property type="match status" value="1"/>
</dbReference>
<dbReference type="OrthoDB" id="2109408at2759"/>
<feature type="region of interest" description="Disordered" evidence="6">
    <location>
        <begin position="125"/>
        <end position="170"/>
    </location>
</feature>
<dbReference type="Pfam" id="PF18198">
    <property type="entry name" value="AAA_lid_11"/>
    <property type="match status" value="1"/>
</dbReference>
<evidence type="ECO:0000259" key="11">
    <source>
        <dbReference type="Pfam" id="PF12781"/>
    </source>
</evidence>
<dbReference type="InterPro" id="IPR041228">
    <property type="entry name" value="Dynein_C"/>
</dbReference>
<dbReference type="Gene3D" id="1.20.140.100">
    <property type="entry name" value="Dynein heavy chain, N-terminal domain 2"/>
    <property type="match status" value="1"/>
</dbReference>
<feature type="compositionally biased region" description="Low complexity" evidence="6">
    <location>
        <begin position="216"/>
        <end position="228"/>
    </location>
</feature>
<feature type="region of interest" description="Disordered" evidence="6">
    <location>
        <begin position="91"/>
        <end position="111"/>
    </location>
</feature>
<dbReference type="InterPro" id="IPR041658">
    <property type="entry name" value="AAA_lid_11"/>
</dbReference>
<feature type="domain" description="Dynein heavy chain hydrolytic ATP-binding dynein motor region" evidence="9">
    <location>
        <begin position="1884"/>
        <end position="2035"/>
    </location>
</feature>
<dbReference type="InterPro" id="IPR024743">
    <property type="entry name" value="Dynein_HC_stalk"/>
</dbReference>
<dbReference type="EMBL" id="KQ257461">
    <property type="protein sequence ID" value="KNC98316.1"/>
    <property type="molecule type" value="Genomic_DNA"/>
</dbReference>
<keyword evidence="5" id="KW-0175">Coiled coil</keyword>
<dbReference type="Gene3D" id="3.40.50.300">
    <property type="entry name" value="P-loop containing nucleotide triphosphate hydrolases"/>
    <property type="match status" value="5"/>
</dbReference>
<feature type="domain" description="Dynein heavy chain ATP-binding dynein motor region" evidence="11">
    <location>
        <begin position="3353"/>
        <end position="3518"/>
    </location>
</feature>
<evidence type="ECO:0000313" key="16">
    <source>
        <dbReference type="EMBL" id="KNC98316.1"/>
    </source>
</evidence>
<dbReference type="Pfam" id="PF12774">
    <property type="entry name" value="AAA_6"/>
    <property type="match status" value="2"/>
</dbReference>
<dbReference type="InterPro" id="IPR013602">
    <property type="entry name" value="Dynein_heavy_linker"/>
</dbReference>
<feature type="domain" description="Dynein heavy chain hydrolytic ATP-binding dynein motor region" evidence="9">
    <location>
        <begin position="1738"/>
        <end position="1880"/>
    </location>
</feature>
<feature type="domain" description="Dynein heavy chain region D6 P-loop" evidence="7">
    <location>
        <begin position="3815"/>
        <end position="3904"/>
    </location>
</feature>
<dbReference type="Pfam" id="PF18199">
    <property type="entry name" value="Dynein_C"/>
    <property type="match status" value="1"/>
</dbReference>
<evidence type="ECO:0000259" key="15">
    <source>
        <dbReference type="Pfam" id="PF18199"/>
    </source>
</evidence>
<dbReference type="eggNOG" id="KOG3595">
    <property type="taxonomic scope" value="Eukaryota"/>
</dbReference>
<dbReference type="GeneID" id="27689995"/>
<sequence>MRISFSSMEELQLEDDGRREASASTFMSSRSSVVNYAWKAKDSVSELGPDSPCHSALALRADFMPPEHDPAYLKAEEDIRNAYRELNNVIGDHPPPAPPEPPTGFPSTGAEGTFVKKRVKKKRLSASALAQRKKVKQAARYESALPSNRLHTRPQSAGRRPETPGLPGLTGLQYDLQAVTRVLAQHIHPEQEPAVYDNTQIYTPLLESPDLRRSWRSSSTLPLSRPTSARVGAPKSTATTRPQSARTSGQTSGKPTRPSTARSNRTGSAIRLHNGPRRLSAGNALQRRLETELMALAPNAEPSPFTGGLVTSAMPDWVRASTPPPPNETFIEAFRDPYREVDDHLASKMLLEWFDDPEFETHTTEEWLAMGRQSGHKGTPAFSRYFRHTDTETEWDWLECLVLDYDRETQRYLIEWLPSGPQKFVKRLNLVFKEENRELFYKRIESAIRARSLAAEEAAYLESIDREDNSVVCPLPRSFKRSILKRLGCSISSNQLKMVDATMEQVERDFLFSMKRATREFSHGPFAHVLQQSTARSERFAELAMMRSGTSADDPQGHIFAQVAIATRDLSTYMFSANANVQKTIVEILAALREVLPVNESFYRKDFGFPSLFATFCERAETHVDLVVARLTNEWTRKICNVMEAMLGDFFNFRETNEAVYNSSRLKNFLRLVNTIMESQLRSLLLDSFKTFLSLFNVNVTYRNASEEEKRKYTIKSPFNTPGIPIPLLFILNVTAHTGDGTLVPPSRQVDGFAVGRQAGVVLDHSLSVVEEALKAVYLMPATKTIKAIPHIEVVAMYALYSDVSTNWLHTSLRNELIIDDGMALMMEILQQAYAEIDKVVAGYKEYEFLLQETLDEGVWDELTIDLNDLEDYLQRFYNASKKIDSISPAQIEIPPFLLNCTMIKKLYQHCTQTVLENLKQRILTRLVESCSFLATAYSDLYGQVLNDPGQDAIQWQMLKTAVDTCMEQIGHYDEQLDELKAIWQLMYDYEMPLDEEINDLYWTTCAWPVKVADELDRASERLTNARARIMSQIEIDKEFVINSVQAYREEVQTYLASADNIERYSDMVNRVHYLRERIDRVKSLGEAIPLQEQRIGLPVTSLIELKTLENDFQPYEELWKLVGGVRDRLAEWLDSYFADLDAQTMLENVGSWKSTLKKLSPVFLDAPKPQSITMSIEAEILDFDRYITIITSLRNPALRDKHWMEMSKIVGITLRDIAGLKLRQVLELDLELVQDILAEISREASSEWEFEHELDVMRTELSSRKFVAVQYVTPEYYLIENFGEAMSVFEDLLIRSESLARRAYVEVLRTKIDGWMKRLCKCQETLQEWQNLQMIFAKLYPVLRLSGEISALTRDQIENFIAITKLMSILSDVVTKNRKFSTVLLRSDLHDMIAGGLARVDIVMKGIIKLIEAKREKFPRFWFLTNDQVLEMVSCLPDVRALNPLLGRCFDGISQLVLGQVEREAASLYPTVIEFDSGIPEDVAGGSDHDIAVDRSREASYLSAGAGPEIKIGETLTSIPSFYTKLSSSFSIGSRRRTMQRVQEPEVHVPRNLKYVLSESMGIEILGVESFEGEQLMLRTPISVTTKVEDWLAELQDGLRDNLRKQIALALDNSSETIPLASWLQSYPLQVILVAANIKWSTYLKTCISQGTDSAIKEFRKSLCKELDDIIGLLKHNTPPLTRQVIETLILALSYVIETTNGDLPNLTAPDWISRLRYEMSEDGIVNVHMMHHTVKYGYEYNGTSPRLVITPGINRSMAQIMTLLRYAASPVLTGSGLQRETLCELSKAVGVRCVLVECAAEWVPGILSRIISGMLSTGCWLCLEHLDRLAEEDLSVTAHHIGTVYRNFGMASKARRFKFAYDGREFDVHDTTAVFVTYGDGLIARGFQRASILAKKIVAVFKSLGGIFPTSNEYDFSVKKAAAVVHAAGTLLVRKGYEVAKEVSTIVEALNMVVGPQLRKRDTSLLQDVVREVFGEDPKGISMIRIEQAVQKAGLELGIPISDYLLQKSIQLYESLTHFQTIFIVGDAMSGKSTLIHLLHHALDSLDKDSIVKSLQVYDCHAGAMDEKQLGGYYDEATSQFIQGVLPTIVSKANEHAMTVERNQEEDDRSENLVGSSWIVMDGDVPAHAMERVGELERDKTVFSSISTAMHLGKSVRILHEATSLKHVSPGIVSQSAIIHMNGDQISMDHILQTELKDLRPHLETHYSFIQAMQRHIGNAILDFISSTTTLLASKRILVAQAWRIFASVFDELTVDGFGRFTVSEKLAWIVASYITGILWSVGCFPDMKTRRKLDAFIKTQVLTTALTELREEAKLDDGCFKVVVEVPTDGTVYDYYFDARLLRWKPWKTLPNEQDLAVTVPPGLEGAVATDDIIRVSYFMRLLTNRGHRVMVVGAPGTGKSTAVRCGLNEENLEGYNGVPVLVSLVSETRAKDLKAQLEKRLIQKRRGTIGCVAGKRLYAFIDDVGYENDGADSVLEFWRTWMERGGWYGGQNGTDWVTVEGLSIVSAMNLNPGTSTRISPRYLRHFVPIAVHDDFCAKLEEMTGNLLTDSLVNIMGPAQDGFHVSLLKATQELFTTVQTLFLPTPVTPQYRFNLRDALSVLRAVANQAETETLTTAIVHMWGHACHRVMRDRLVEEDAKKRFDGAFKEGIEKWFDGIAYRDVFAEDDPTIYMPSHTGWRGTLTQLRKSWKPIESIYEFSQRLCFDLPSLGDTSPEDVRSIMHVDGVGTALRICHGLREGHVVLCGYHHGDRFLLTQLAAWMAGMVAIEHRYPMQINETLASVFKTAIQQDQSIVLYLEWNETIATSSELCSVLKWGYSDHIFETVLKGNILEGFKERLKRGRDSAPVTDDTVYHRFVSYICSKIHIILSIPQDHPNNEGTFVRTMVKYPIPFAMSTLQWIPPHSNETLQYKFKPITQLPIAKHHLDLLPGLFSKIHNEAPVPVYSTPILHNTSLYTAVRIFVRLYTEKHAVCMEEVDGVQTTLEKSAWGMSVVKGLEEGHQMWKKTFEETTRRTREYLKDMEDEREALDKAKADINKETDGLDKLVTEWTDLKAAYGRQIEKVLPALSAAQKAVEAISRNELYEIKSMINPPRPVQTLFEALLILFRFDLRPNETLWEASRRFLSDRFTSHIAAFDPESVSTPHMLRVEECISQPEFHIADLNRISRAVGILAGWVIAVQKYHTMMVSLAPLKKEVQGLGVRVDEKKAFVAMATGRVSDMETRLSTMRCEFDRRIREKEEVLAKFREAEARQKESMRIKEALEFCKGVWEGEVKGLAEKQRVLLGETLLAAWMIAYLGGHDLQTRQSHLTHWKSHLQLSNIPITTFSLSSYLSDGRIHEMCLTARAYLDESTFDALFISKYTEAFPLLFDPLDRVWPPLQMVERTVDVVRDGKQLVRAMRKGMSVIVEDGPDIERVVWDGFGRFGMGFETVVQGEKVIVDPGFRMYVLMHRNMGIDAEWQKYLAHIDVSVCTDGIYAQLLDAILQKEDPRLFDKRNELNTEFLANKHKLSTLSKRGREFLVQFSEADIWGGNLYASLVGVHEQSMAILQTGKSLRQLERDLRTHLEWYESIARFGATLCHVVIKMGRVKPWWLMRMETIIESCVRGLGSIPEGNAMRLAEAKRACVGEMLRLVKGLERGERVLVGFLMAVSTEGIHLPDAYRYFIINNRAPPTHKSHEEIPNPSPIWLAPQKWNQIQSLSKLPPFDAEKFSLDFVRFANLATTPEFESSWEAVYRAHEPWTAKFPHKWAKLGIVERLLVLKCLRPDAVWKVMEEIVGRVFGDVVDVEPGVVAEVVEASIAYRPILYVNVGCEEDPMALVRAVASRKGMSSSCFFVAVGRGVDVEGIVEEAIAKGRWVVLLNANLLDGRTLQVLGNRFQNMTDKTVHANFRLWICVDSTTALSHWYYLHSLTLISNPTHLPRRLLESLSAIADHLNPFEFKATPAYRTALFHLALFHTVMPMRYRFGGFNQEYMFLLPDLSVAVQVLRTVFASKSGGKRVLHAVGEMVYAARAEDNVDRRALMALLGDVIASGWEEAWVNVVDEAIQKGDVGPGLLRTVQSEDIVPEMVGLKSNAMVHLNDGISSNLLETLCCAYPEVLDVPMTRFSSLVAMVLDSLTQFVSRLNAATVGTLLDPSTPMPNLPPKSTEKYLDKLLVDNMVQYRGMILSLCADVTSLVAQLSGHTPITHRTINFVMLLNDNHLPDEWKTGPYYEFFGGLERWMEDLFERIKYIKGWWFIRYESHDHPLRNLVLHDMSKVFSPRAFINAIMLDHTLYHETPTELEATILSSKQTSPPDTGCFVSGLVLVGGGWDKSKGGLKEGRDGDVGMNVGCLWITPIQKSSAKRAHRYKCPIYLSRPMGFIAMVEMPSQVSSKTWIKCNVHFQCTAI</sequence>
<dbReference type="GO" id="GO:0030286">
    <property type="term" value="C:dynein complex"/>
    <property type="evidence" value="ECO:0007669"/>
    <property type="project" value="InterPro"/>
</dbReference>
<evidence type="ECO:0000256" key="2">
    <source>
        <dbReference type="ARBA" id="ARBA00011655"/>
    </source>
</evidence>
<comment type="subcellular location">
    <subcellularLocation>
        <location evidence="1">Cytoplasm</location>
        <location evidence="1">Cytoskeleton</location>
        <location evidence="1">Cilium axoneme</location>
    </subcellularLocation>
</comment>
<dbReference type="GO" id="GO:0005524">
    <property type="term" value="F:ATP binding"/>
    <property type="evidence" value="ECO:0007669"/>
    <property type="project" value="InterPro"/>
</dbReference>
<feature type="domain" description="Dynein heavy chain C-terminal" evidence="15">
    <location>
        <begin position="4147"/>
        <end position="4387"/>
    </location>
</feature>
<feature type="domain" description="Dynein heavy chain coiled coil stalk" evidence="10">
    <location>
        <begin position="3029"/>
        <end position="3314"/>
    </location>
</feature>
<dbReference type="InterPro" id="IPR041589">
    <property type="entry name" value="DNAH3_AAA_lid_1"/>
</dbReference>
<keyword evidence="4" id="KW-0966">Cell projection</keyword>
<dbReference type="Pfam" id="PF08393">
    <property type="entry name" value="DHC_N2"/>
    <property type="match status" value="1"/>
</dbReference>
<dbReference type="InterPro" id="IPR042219">
    <property type="entry name" value="AAA_lid_11_sf"/>
</dbReference>
<dbReference type="PANTHER" id="PTHR45703">
    <property type="entry name" value="DYNEIN HEAVY CHAIN"/>
    <property type="match status" value="1"/>
</dbReference>
<dbReference type="Gene3D" id="1.10.287.2620">
    <property type="match status" value="1"/>
</dbReference>
<dbReference type="Gene3D" id="3.20.180.20">
    <property type="entry name" value="Dynein heavy chain, N-terminal domain 2"/>
    <property type="match status" value="1"/>
</dbReference>
<dbReference type="VEuPathDB" id="FungiDB:SPPG_06709"/>
<dbReference type="OMA" id="ISAWASI"/>
<dbReference type="GO" id="GO:0051959">
    <property type="term" value="F:dynein light intermediate chain binding"/>
    <property type="evidence" value="ECO:0007669"/>
    <property type="project" value="InterPro"/>
</dbReference>
<name>A0A0L0HBJ6_SPIPD</name>
<dbReference type="InterPro" id="IPR041466">
    <property type="entry name" value="Dynein_AAA5_ext"/>
</dbReference>
<evidence type="ECO:0008006" key="18">
    <source>
        <dbReference type="Google" id="ProtNLM"/>
    </source>
</evidence>
<dbReference type="Gene3D" id="1.10.472.130">
    <property type="match status" value="1"/>
</dbReference>
<evidence type="ECO:0000256" key="4">
    <source>
        <dbReference type="ARBA" id="ARBA00023273"/>
    </source>
</evidence>
<dbReference type="InterPro" id="IPR026983">
    <property type="entry name" value="DHC"/>
</dbReference>
<evidence type="ECO:0000259" key="10">
    <source>
        <dbReference type="Pfam" id="PF12777"/>
    </source>
</evidence>
<dbReference type="InterPro" id="IPR043160">
    <property type="entry name" value="Dynein_C_barrel"/>
</dbReference>
<evidence type="ECO:0000256" key="1">
    <source>
        <dbReference type="ARBA" id="ARBA00004430"/>
    </source>
</evidence>
<comment type="subunit">
    <text evidence="2">Consists of at least two heavy chains and a number of intermediate and light chains.</text>
</comment>
<dbReference type="GO" id="GO:0008569">
    <property type="term" value="F:minus-end-directed microtubule motor activity"/>
    <property type="evidence" value="ECO:0007669"/>
    <property type="project" value="InterPro"/>
</dbReference>
<evidence type="ECO:0000256" key="3">
    <source>
        <dbReference type="ARBA" id="ARBA00023069"/>
    </source>
</evidence>
<evidence type="ECO:0000259" key="13">
    <source>
        <dbReference type="Pfam" id="PF17857"/>
    </source>
</evidence>
<dbReference type="Gene3D" id="1.20.920.30">
    <property type="match status" value="1"/>
</dbReference>
<dbReference type="InterPro" id="IPR004273">
    <property type="entry name" value="Dynein_heavy_D6_P-loop"/>
</dbReference>
<feature type="region of interest" description="Disordered" evidence="6">
    <location>
        <begin position="1"/>
        <end position="26"/>
    </location>
</feature>
<evidence type="ECO:0000256" key="5">
    <source>
        <dbReference type="SAM" id="Coils"/>
    </source>
</evidence>
<dbReference type="InterPro" id="IPR042228">
    <property type="entry name" value="Dynein_linker_3"/>
</dbReference>
<feature type="region of interest" description="Disordered" evidence="6">
    <location>
        <begin position="212"/>
        <end position="276"/>
    </location>
</feature>
<dbReference type="InterPro" id="IPR042222">
    <property type="entry name" value="Dynein_2_N"/>
</dbReference>
<feature type="compositionally biased region" description="Polar residues" evidence="6">
    <location>
        <begin position="236"/>
        <end position="267"/>
    </location>
</feature>
<dbReference type="InterPro" id="IPR035699">
    <property type="entry name" value="AAA_6"/>
</dbReference>
<evidence type="ECO:0000259" key="14">
    <source>
        <dbReference type="Pfam" id="PF18198"/>
    </source>
</evidence>
<keyword evidence="3" id="KW-0969">Cilium</keyword>
<dbReference type="Pfam" id="PF17857">
    <property type="entry name" value="AAA_lid_1"/>
    <property type="match status" value="1"/>
</dbReference>
<dbReference type="InParanoid" id="A0A0L0HBJ6"/>